<dbReference type="EMBL" id="JMQI01000005">
    <property type="protein sequence ID" value="KDN23663.1"/>
    <property type="molecule type" value="Genomic_DNA"/>
</dbReference>
<dbReference type="STRING" id="287986.DV20_02780"/>
<dbReference type="eggNOG" id="ENOG502ZBQ3">
    <property type="taxonomic scope" value="Bacteria"/>
</dbReference>
<proteinExistence type="predicted"/>
<keyword evidence="1" id="KW-0472">Membrane</keyword>
<protein>
    <submittedName>
        <fullName evidence="2">Membrane protein</fullName>
    </submittedName>
</protein>
<gene>
    <name evidence="2" type="ORF">DV20_02780</name>
</gene>
<dbReference type="Pfam" id="PF13398">
    <property type="entry name" value="Peptidase_M50B"/>
    <property type="match status" value="1"/>
</dbReference>
<feature type="transmembrane region" description="Helical" evidence="1">
    <location>
        <begin position="213"/>
        <end position="234"/>
    </location>
</feature>
<organism evidence="2 3">
    <name type="scientific">Amycolatopsis rifamycinica</name>
    <dbReference type="NCBI Taxonomy" id="287986"/>
    <lineage>
        <taxon>Bacteria</taxon>
        <taxon>Bacillati</taxon>
        <taxon>Actinomycetota</taxon>
        <taxon>Actinomycetes</taxon>
        <taxon>Pseudonocardiales</taxon>
        <taxon>Pseudonocardiaceae</taxon>
        <taxon>Amycolatopsis</taxon>
    </lineage>
</organism>
<keyword evidence="3" id="KW-1185">Reference proteome</keyword>
<accession>A0A066UHK3</accession>
<keyword evidence="1" id="KW-1133">Transmembrane helix</keyword>
<name>A0A066UHK3_9PSEU</name>
<comment type="caution">
    <text evidence="2">The sequence shown here is derived from an EMBL/GenBank/DDBJ whole genome shotgun (WGS) entry which is preliminary data.</text>
</comment>
<sequence length="235" mass="24705">MLNETAPAPGWGVVAVTALFAFAVSLTSVVTPSSGRRSLLRNANVLGTLFHEGGHALVILLTGGDVSRLAITGAGSGHVEGKHDSGLGAVLAGAAGYAMPPLAGLGAAVLLHRGHVQAVLVLTLAALVFLLLFARDLLTVVLIVVVGAVVYSALRYAPGWLRTGVAYTEAWLLLISELDGVRILVVNRRQHGYKDRKDDAAALAKRTMMPSPLWIGGWFLLNGWAIWHAAPLLFP</sequence>
<reference evidence="2 3" key="1">
    <citation type="submission" date="2014-05" db="EMBL/GenBank/DDBJ databases">
        <title>Draft genome sequence of Amycolatopsis rifamycinica DSM 46095.</title>
        <authorList>
            <person name="Lal R."/>
            <person name="Saxena A."/>
            <person name="Kumari R."/>
            <person name="Mukherjee U."/>
            <person name="Singh P."/>
            <person name="Sangwan N."/>
            <person name="Mahato N.K."/>
        </authorList>
    </citation>
    <scope>NUCLEOTIDE SEQUENCE [LARGE SCALE GENOMIC DNA]</scope>
    <source>
        <strain evidence="2 3">DSM 46095</strain>
    </source>
</reference>
<dbReference type="InterPro" id="IPR049500">
    <property type="entry name" value="Peptidase_M50B-like"/>
</dbReference>
<evidence type="ECO:0000256" key="1">
    <source>
        <dbReference type="SAM" id="Phobius"/>
    </source>
</evidence>
<feature type="transmembrane region" description="Helical" evidence="1">
    <location>
        <begin position="87"/>
        <end position="110"/>
    </location>
</feature>
<dbReference type="Proteomes" id="UP000027345">
    <property type="component" value="Unassembled WGS sequence"/>
</dbReference>
<dbReference type="OrthoDB" id="3614766at2"/>
<feature type="transmembrane region" description="Helical" evidence="1">
    <location>
        <begin position="116"/>
        <end position="133"/>
    </location>
</feature>
<keyword evidence="1" id="KW-0812">Transmembrane</keyword>
<feature type="transmembrane region" description="Helical" evidence="1">
    <location>
        <begin position="12"/>
        <end position="31"/>
    </location>
</feature>
<evidence type="ECO:0000313" key="2">
    <source>
        <dbReference type="EMBL" id="KDN23663.1"/>
    </source>
</evidence>
<dbReference type="AlphaFoldDB" id="A0A066UHK3"/>
<evidence type="ECO:0000313" key="3">
    <source>
        <dbReference type="Proteomes" id="UP000027345"/>
    </source>
</evidence>
<dbReference type="RefSeq" id="WP_043776171.1">
    <property type="nucleotide sequence ID" value="NZ_JMQI01000005.1"/>
</dbReference>
<feature type="transmembrane region" description="Helical" evidence="1">
    <location>
        <begin position="140"/>
        <end position="158"/>
    </location>
</feature>